<evidence type="ECO:0000313" key="1">
    <source>
        <dbReference type="EMBL" id="KAK3260516.1"/>
    </source>
</evidence>
<keyword evidence="2" id="KW-1185">Reference proteome</keyword>
<sequence>MEVEKEVLGICDEVTEAVGGVEVGLCVEVGGKEGAFDGDCIFNRVVEAHSGGDGDGLAIPGSIEVSFTGCAEVGGIGSIEHFSRDTAMVEDYEVILEGEEGAFKESGGEVLLSKGARELHVK</sequence>
<proteinExistence type="predicted"/>
<evidence type="ECO:0000313" key="2">
    <source>
        <dbReference type="Proteomes" id="UP001190700"/>
    </source>
</evidence>
<comment type="caution">
    <text evidence="1">The sequence shown here is derived from an EMBL/GenBank/DDBJ whole genome shotgun (WGS) entry which is preliminary data.</text>
</comment>
<organism evidence="1 2">
    <name type="scientific">Cymbomonas tetramitiformis</name>
    <dbReference type="NCBI Taxonomy" id="36881"/>
    <lineage>
        <taxon>Eukaryota</taxon>
        <taxon>Viridiplantae</taxon>
        <taxon>Chlorophyta</taxon>
        <taxon>Pyramimonadophyceae</taxon>
        <taxon>Pyramimonadales</taxon>
        <taxon>Pyramimonadaceae</taxon>
        <taxon>Cymbomonas</taxon>
    </lineage>
</organism>
<dbReference type="EMBL" id="LGRX02017613">
    <property type="protein sequence ID" value="KAK3260516.1"/>
    <property type="molecule type" value="Genomic_DNA"/>
</dbReference>
<dbReference type="Proteomes" id="UP001190700">
    <property type="component" value="Unassembled WGS sequence"/>
</dbReference>
<protein>
    <submittedName>
        <fullName evidence="1">Uncharacterized protein</fullName>
    </submittedName>
</protein>
<dbReference type="AlphaFoldDB" id="A0AAE0FIN8"/>
<reference evidence="1 2" key="1">
    <citation type="journal article" date="2015" name="Genome Biol. Evol.">
        <title>Comparative Genomics of a Bacterivorous Green Alga Reveals Evolutionary Causalities and Consequences of Phago-Mixotrophic Mode of Nutrition.</title>
        <authorList>
            <person name="Burns J.A."/>
            <person name="Paasch A."/>
            <person name="Narechania A."/>
            <person name="Kim E."/>
        </authorList>
    </citation>
    <scope>NUCLEOTIDE SEQUENCE [LARGE SCALE GENOMIC DNA]</scope>
    <source>
        <strain evidence="1 2">PLY_AMNH</strain>
    </source>
</reference>
<name>A0AAE0FIN8_9CHLO</name>
<accession>A0AAE0FIN8</accession>
<gene>
    <name evidence="1" type="ORF">CYMTET_30526</name>
</gene>